<dbReference type="eggNOG" id="COG1008">
    <property type="taxonomic scope" value="Bacteria"/>
</dbReference>
<dbReference type="Proteomes" id="UP000050867">
    <property type="component" value="Unassembled WGS sequence"/>
</dbReference>
<feature type="transmembrane region" description="Helical" evidence="8">
    <location>
        <begin position="30"/>
        <end position="50"/>
    </location>
</feature>
<feature type="transmembrane region" description="Helical" evidence="8">
    <location>
        <begin position="250"/>
        <end position="268"/>
    </location>
</feature>
<feature type="transmembrane region" description="Helical" evidence="8">
    <location>
        <begin position="77"/>
        <end position="102"/>
    </location>
</feature>
<comment type="similarity">
    <text evidence="2">Belongs to the complex I subunit 4 family.</text>
</comment>
<dbReference type="GO" id="GO:0016020">
    <property type="term" value="C:membrane"/>
    <property type="evidence" value="ECO:0007669"/>
    <property type="project" value="UniProtKB-SubCell"/>
</dbReference>
<comment type="subcellular location">
    <subcellularLocation>
        <location evidence="1">Endomembrane system</location>
        <topology evidence="1">Multi-pass membrane protein</topology>
    </subcellularLocation>
    <subcellularLocation>
        <location evidence="6">Membrane</location>
        <topology evidence="6">Multi-pass membrane protein</topology>
    </subcellularLocation>
</comment>
<dbReference type="PANTHER" id="PTHR43507:SF1">
    <property type="entry name" value="NADH-UBIQUINONE OXIDOREDUCTASE CHAIN 4"/>
    <property type="match status" value="1"/>
</dbReference>
<evidence type="ECO:0000256" key="5">
    <source>
        <dbReference type="ARBA" id="ARBA00023136"/>
    </source>
</evidence>
<dbReference type="NCBIfam" id="TIGR01972">
    <property type="entry name" value="NDH_I_M"/>
    <property type="match status" value="1"/>
</dbReference>
<feature type="transmembrane region" description="Helical" evidence="8">
    <location>
        <begin position="132"/>
        <end position="159"/>
    </location>
</feature>
<sequence length="579" mass="60966">MSFLLTATAATPAVGAVVTAAVPAGRRTAAKWTALVFSLATLVLAGTALGRFDPDGDRYQLTESHTWIKEFGVRYELGVDGIAVALISLTALLIPFVIAAGWNDADPPSSPAGGKTPAGAETTSRWRPTQGFFALILMVEAMVVMSFAATDVFLFYIFFEAMLIPMYFLIGGFGDRAGGHDEAEAAKQRSYAAVKFLLYNLLGGLVMLAAVVGLYAVTADQLGTGTFSLQEILAAREAGRLDISDNGEKALFLGFFFAFAIKAPLWPLHTWLPNAMGESTAPVAVLITAVVDKVGTFAMLRWCLQLFPEASDWATPVILVLAAISILYGALLAVGQRDIKRLIAYASISHFGFIILGIFAMTSQGQNGATLYMVNHGISTAALMLVAGFLISRRGSRLIADFGGVQKVAPVLAGTFLVGGLATLSLPGLAPFVSEFLVLVGTFSRYKALGVVATVGIVFGALYVLLLYQRTMTGPVKAEVEGMPDLKAREIAVVAPLIALLLFLGVYPKPVLNVIDPAVGHTLSDVNKTDPKPDIDLDAVHKQRKADHGAEGAEGGHAEAAGTEAAGTESGAETHGGDK</sequence>
<feature type="domain" description="NADH:quinone oxidoreductase/Mrp antiporter transmembrane" evidence="9">
    <location>
        <begin position="149"/>
        <end position="459"/>
    </location>
</feature>
<dbReference type="GO" id="GO:0012505">
    <property type="term" value="C:endomembrane system"/>
    <property type="evidence" value="ECO:0007669"/>
    <property type="project" value="UniProtKB-SubCell"/>
</dbReference>
<feature type="region of interest" description="Disordered" evidence="7">
    <location>
        <begin position="540"/>
        <end position="579"/>
    </location>
</feature>
<evidence type="ECO:0000313" key="10">
    <source>
        <dbReference type="EMBL" id="KRV50837.1"/>
    </source>
</evidence>
<keyword evidence="10" id="KW-0830">Ubiquinone</keyword>
<comment type="caution">
    <text evidence="10">The sequence shown here is derived from an EMBL/GenBank/DDBJ whole genome shotgun (WGS) entry which is preliminary data.</text>
</comment>
<accession>A0A0T6LXV5</accession>
<dbReference type="STRING" id="76728.AQ490_12830"/>
<dbReference type="AlphaFoldDB" id="A0A0T6LXV5"/>
<dbReference type="InterPro" id="IPR001750">
    <property type="entry name" value="ND/Mrp_TM"/>
</dbReference>
<name>A0A0T6LXV5_WENVI</name>
<gene>
    <name evidence="10" type="ORF">AQ490_12830</name>
</gene>
<evidence type="ECO:0000313" key="11">
    <source>
        <dbReference type="Proteomes" id="UP000050867"/>
    </source>
</evidence>
<feature type="compositionally biased region" description="Basic and acidic residues" evidence="7">
    <location>
        <begin position="540"/>
        <end position="557"/>
    </location>
</feature>
<dbReference type="GO" id="GO:0015990">
    <property type="term" value="P:electron transport coupled proton transport"/>
    <property type="evidence" value="ECO:0007669"/>
    <property type="project" value="TreeGrafter"/>
</dbReference>
<feature type="compositionally biased region" description="Low complexity" evidence="7">
    <location>
        <begin position="558"/>
        <end position="573"/>
    </location>
</feature>
<feature type="transmembrane region" description="Helical" evidence="8">
    <location>
        <begin position="488"/>
        <end position="507"/>
    </location>
</feature>
<dbReference type="PRINTS" id="PR01437">
    <property type="entry name" value="NUOXDRDTASE4"/>
</dbReference>
<dbReference type="RefSeq" id="WP_051087512.1">
    <property type="nucleotide sequence ID" value="NZ_LLZU01000003.1"/>
</dbReference>
<keyword evidence="11" id="KW-1185">Reference proteome</keyword>
<feature type="transmembrane region" description="Helical" evidence="8">
    <location>
        <begin position="342"/>
        <end position="361"/>
    </location>
</feature>
<keyword evidence="5 8" id="KW-0472">Membrane</keyword>
<dbReference type="InterPro" id="IPR010227">
    <property type="entry name" value="NADH_Q_OxRdtase_chainM/4"/>
</dbReference>
<dbReference type="InterPro" id="IPR003918">
    <property type="entry name" value="NADH_UbQ_OxRdtase"/>
</dbReference>
<keyword evidence="3 6" id="KW-0812">Transmembrane</keyword>
<proteinExistence type="inferred from homology"/>
<evidence type="ECO:0000256" key="3">
    <source>
        <dbReference type="ARBA" id="ARBA00022692"/>
    </source>
</evidence>
<reference evidence="10 11" key="1">
    <citation type="submission" date="2015-10" db="EMBL/GenBank/DDBJ databases">
        <title>Draft genome sequence of pyrrolomycin-producing Streptomyces vitaminophilus.</title>
        <authorList>
            <person name="Graham D.E."/>
            <person name="Mahan K.M."/>
            <person name="Klingeman D.M."/>
            <person name="Hettich R.L."/>
            <person name="Parry R.J."/>
        </authorList>
    </citation>
    <scope>NUCLEOTIDE SEQUENCE [LARGE SCALE GENOMIC DNA]</scope>
    <source>
        <strain evidence="10 11">ATCC 31673</strain>
    </source>
</reference>
<dbReference type="GO" id="GO:0008137">
    <property type="term" value="F:NADH dehydrogenase (ubiquinone) activity"/>
    <property type="evidence" value="ECO:0007669"/>
    <property type="project" value="InterPro"/>
</dbReference>
<feature type="transmembrane region" description="Helical" evidence="8">
    <location>
        <begin position="446"/>
        <end position="468"/>
    </location>
</feature>
<keyword evidence="4 8" id="KW-1133">Transmembrane helix</keyword>
<dbReference type="EMBL" id="LLZU01000003">
    <property type="protein sequence ID" value="KRV50837.1"/>
    <property type="molecule type" value="Genomic_DNA"/>
</dbReference>
<dbReference type="GO" id="GO:0042773">
    <property type="term" value="P:ATP synthesis coupled electron transport"/>
    <property type="evidence" value="ECO:0007669"/>
    <property type="project" value="InterPro"/>
</dbReference>
<dbReference type="NCBIfam" id="NF004500">
    <property type="entry name" value="PRK05846.1-4"/>
    <property type="match status" value="1"/>
</dbReference>
<evidence type="ECO:0000259" key="9">
    <source>
        <dbReference type="Pfam" id="PF00361"/>
    </source>
</evidence>
<feature type="transmembrane region" description="Helical" evidence="8">
    <location>
        <begin position="196"/>
        <end position="217"/>
    </location>
</feature>
<protein>
    <submittedName>
        <fullName evidence="10">NADH:ubiquinone oxidoreductase subunit M</fullName>
    </submittedName>
</protein>
<organism evidence="10 11">
    <name type="scientific">Wenjunlia vitaminophila</name>
    <name type="common">Streptomyces vitaminophilus</name>
    <dbReference type="NCBI Taxonomy" id="76728"/>
    <lineage>
        <taxon>Bacteria</taxon>
        <taxon>Bacillati</taxon>
        <taxon>Actinomycetota</taxon>
        <taxon>Actinomycetes</taxon>
        <taxon>Kitasatosporales</taxon>
        <taxon>Streptomycetaceae</taxon>
        <taxon>Wenjunlia</taxon>
    </lineage>
</organism>
<evidence type="ECO:0000256" key="4">
    <source>
        <dbReference type="ARBA" id="ARBA00022989"/>
    </source>
</evidence>
<feature type="transmembrane region" description="Helical" evidence="8">
    <location>
        <begin position="373"/>
        <end position="391"/>
    </location>
</feature>
<dbReference type="PANTHER" id="PTHR43507">
    <property type="entry name" value="NADH-UBIQUINONE OXIDOREDUCTASE CHAIN 4"/>
    <property type="match status" value="1"/>
</dbReference>
<evidence type="ECO:0000256" key="2">
    <source>
        <dbReference type="ARBA" id="ARBA00009025"/>
    </source>
</evidence>
<evidence type="ECO:0000256" key="6">
    <source>
        <dbReference type="RuleBase" id="RU000320"/>
    </source>
</evidence>
<feature type="transmembrane region" description="Helical" evidence="8">
    <location>
        <begin position="280"/>
        <end position="301"/>
    </location>
</feature>
<evidence type="ECO:0000256" key="7">
    <source>
        <dbReference type="SAM" id="MobiDB-lite"/>
    </source>
</evidence>
<dbReference type="GO" id="GO:0048039">
    <property type="term" value="F:ubiquinone binding"/>
    <property type="evidence" value="ECO:0007669"/>
    <property type="project" value="TreeGrafter"/>
</dbReference>
<feature type="transmembrane region" description="Helical" evidence="8">
    <location>
        <begin position="411"/>
        <end position="434"/>
    </location>
</feature>
<evidence type="ECO:0000256" key="1">
    <source>
        <dbReference type="ARBA" id="ARBA00004127"/>
    </source>
</evidence>
<dbReference type="GO" id="GO:0003954">
    <property type="term" value="F:NADH dehydrogenase activity"/>
    <property type="evidence" value="ECO:0007669"/>
    <property type="project" value="TreeGrafter"/>
</dbReference>
<evidence type="ECO:0000256" key="8">
    <source>
        <dbReference type="SAM" id="Phobius"/>
    </source>
</evidence>
<dbReference type="OrthoDB" id="9768329at2"/>
<feature type="transmembrane region" description="Helical" evidence="8">
    <location>
        <begin position="313"/>
        <end position="335"/>
    </location>
</feature>
<dbReference type="Pfam" id="PF00361">
    <property type="entry name" value="Proton_antipo_M"/>
    <property type="match status" value="1"/>
</dbReference>